<evidence type="ECO:0000313" key="9">
    <source>
        <dbReference type="Proteomes" id="UP001610563"/>
    </source>
</evidence>
<feature type="compositionally biased region" description="Low complexity" evidence="7">
    <location>
        <begin position="409"/>
        <end position="431"/>
    </location>
</feature>
<evidence type="ECO:0000256" key="3">
    <source>
        <dbReference type="ARBA" id="ARBA00023015"/>
    </source>
</evidence>
<keyword evidence="4" id="KW-0238">DNA-binding</keyword>
<organism evidence="8 9">
    <name type="scientific">Aspergillus keveii</name>
    <dbReference type="NCBI Taxonomy" id="714993"/>
    <lineage>
        <taxon>Eukaryota</taxon>
        <taxon>Fungi</taxon>
        <taxon>Dikarya</taxon>
        <taxon>Ascomycota</taxon>
        <taxon>Pezizomycotina</taxon>
        <taxon>Eurotiomycetes</taxon>
        <taxon>Eurotiomycetidae</taxon>
        <taxon>Eurotiales</taxon>
        <taxon>Aspergillaceae</taxon>
        <taxon>Aspergillus</taxon>
        <taxon>Aspergillus subgen. Nidulantes</taxon>
    </lineage>
</organism>
<dbReference type="PANTHER" id="PTHR31845:SF18">
    <property type="entry name" value="ZN(II)2CYS6 TRANSCRIPTION FACTOR (EUROFUNG)"/>
    <property type="match status" value="1"/>
</dbReference>
<keyword evidence="9" id="KW-1185">Reference proteome</keyword>
<evidence type="ECO:0000256" key="2">
    <source>
        <dbReference type="ARBA" id="ARBA00022833"/>
    </source>
</evidence>
<feature type="compositionally biased region" description="Low complexity" evidence="7">
    <location>
        <begin position="597"/>
        <end position="614"/>
    </location>
</feature>
<evidence type="ECO:0000256" key="6">
    <source>
        <dbReference type="ARBA" id="ARBA00023242"/>
    </source>
</evidence>
<accession>A0ABR4G7D8</accession>
<feature type="region of interest" description="Disordered" evidence="7">
    <location>
        <begin position="580"/>
        <end position="614"/>
    </location>
</feature>
<evidence type="ECO:0008006" key="10">
    <source>
        <dbReference type="Google" id="ProtNLM"/>
    </source>
</evidence>
<dbReference type="EMBL" id="JBFTWV010000043">
    <property type="protein sequence ID" value="KAL2794550.1"/>
    <property type="molecule type" value="Genomic_DNA"/>
</dbReference>
<evidence type="ECO:0000256" key="7">
    <source>
        <dbReference type="SAM" id="MobiDB-lite"/>
    </source>
</evidence>
<comment type="subcellular location">
    <subcellularLocation>
        <location evidence="1">Nucleus</location>
    </subcellularLocation>
</comment>
<protein>
    <recommendedName>
        <fullName evidence="10">Zn(2)-C6 fungal-type domain-containing protein</fullName>
    </recommendedName>
</protein>
<name>A0ABR4G7D8_9EURO</name>
<keyword evidence="5" id="KW-0804">Transcription</keyword>
<dbReference type="InterPro" id="IPR051089">
    <property type="entry name" value="prtT"/>
</dbReference>
<feature type="region of interest" description="Disordered" evidence="7">
    <location>
        <begin position="405"/>
        <end position="431"/>
    </location>
</feature>
<evidence type="ECO:0000256" key="5">
    <source>
        <dbReference type="ARBA" id="ARBA00023163"/>
    </source>
</evidence>
<gene>
    <name evidence="8" type="ORF">BJX66DRAFT_303399</name>
</gene>
<feature type="region of interest" description="Disordered" evidence="7">
    <location>
        <begin position="75"/>
        <end position="128"/>
    </location>
</feature>
<evidence type="ECO:0000256" key="1">
    <source>
        <dbReference type="ARBA" id="ARBA00004123"/>
    </source>
</evidence>
<evidence type="ECO:0000256" key="4">
    <source>
        <dbReference type="ARBA" id="ARBA00023125"/>
    </source>
</evidence>
<dbReference type="PANTHER" id="PTHR31845">
    <property type="entry name" value="FINGER DOMAIN PROTEIN, PUTATIVE-RELATED"/>
    <property type="match status" value="1"/>
</dbReference>
<sequence length="653" mass="71188">MDGRGPYGLACSNCFKAKCKCVSRPDGGCERCHRLKKQCSPSDSVRRRNSSRTQSMRLAQLESKYESLLALIQSRMPPPGAAAPGGPATPQTTQAPSNAGLMQHGGHPSPSETLMPPPSGLPSAYSIPPDDLRNPEEVLALFRDNMLRFCPFIYLPPTISAQHLQTERPFLWQAICAVTTRSFGEKRVRAHQFKTILAQATVVENRSSIDLLLGVLTYAAWSYDQFLHMSPTISRLMEIALSIAYDIHLNKRMPPDSHVITLLGGRTIRTGLENPDHRSMEEQRGALGCFLLCSIYSTYFTQMDPMRWTSQMEGYLKNIEANPEHPNDQSLTLLVRLQLLGQRATQARDEHQGLFPIAIFLNSWRAQLDTLRNSLPVVHPNKDLLILHFHYIELGIHTSAFVPQGTLETPTTSPTPATPAATTPPATSSASSWEKIECMRGTLSSIQSWTETFYRIPPTDYPHTPMVLWTQFARALVNLYRLSTYTDPQWDPEVVTQTISLLEIVESVGLRVDQVAEAAIRAGERDYFWGRVAGLSQLIRAWLREQLVGDDSDESPGASAAAWVGAGGIGGIGGPTGSLVGVPGAGSGSGSGGSAVGGPAESSSSQHSVAQSLPSQWGMNSELVDSLAYGNEAWLQTLSSVNFGAQGHMPPSA</sequence>
<evidence type="ECO:0000313" key="8">
    <source>
        <dbReference type="EMBL" id="KAL2794550.1"/>
    </source>
</evidence>
<keyword evidence="2" id="KW-0862">Zinc</keyword>
<dbReference type="InterPro" id="IPR036864">
    <property type="entry name" value="Zn2-C6_fun-type_DNA-bd_sf"/>
</dbReference>
<dbReference type="Proteomes" id="UP001610563">
    <property type="component" value="Unassembled WGS sequence"/>
</dbReference>
<proteinExistence type="predicted"/>
<comment type="caution">
    <text evidence="8">The sequence shown here is derived from an EMBL/GenBank/DDBJ whole genome shotgun (WGS) entry which is preliminary data.</text>
</comment>
<feature type="compositionally biased region" description="Gly residues" evidence="7">
    <location>
        <begin position="583"/>
        <end position="596"/>
    </location>
</feature>
<reference evidence="8 9" key="1">
    <citation type="submission" date="2024-07" db="EMBL/GenBank/DDBJ databases">
        <title>Section-level genome sequencing and comparative genomics of Aspergillus sections Usti and Cavernicolus.</title>
        <authorList>
            <consortium name="Lawrence Berkeley National Laboratory"/>
            <person name="Nybo J.L."/>
            <person name="Vesth T.C."/>
            <person name="Theobald S."/>
            <person name="Frisvad J.C."/>
            <person name="Larsen T.O."/>
            <person name="Kjaerboelling I."/>
            <person name="Rothschild-Mancinelli K."/>
            <person name="Lyhne E.K."/>
            <person name="Kogle M.E."/>
            <person name="Barry K."/>
            <person name="Clum A."/>
            <person name="Na H."/>
            <person name="Ledsgaard L."/>
            <person name="Lin J."/>
            <person name="Lipzen A."/>
            <person name="Kuo A."/>
            <person name="Riley R."/>
            <person name="Mondo S."/>
            <person name="Labutti K."/>
            <person name="Haridas S."/>
            <person name="Pangalinan J."/>
            <person name="Salamov A.A."/>
            <person name="Simmons B.A."/>
            <person name="Magnuson J.K."/>
            <person name="Chen J."/>
            <person name="Drula E."/>
            <person name="Henrissat B."/>
            <person name="Wiebenga A."/>
            <person name="Lubbers R.J."/>
            <person name="Gomes A.C."/>
            <person name="Makela M.R."/>
            <person name="Stajich J."/>
            <person name="Grigoriev I.V."/>
            <person name="Mortensen U.H."/>
            <person name="De Vries R.P."/>
            <person name="Baker S.E."/>
            <person name="Andersen M.R."/>
        </authorList>
    </citation>
    <scope>NUCLEOTIDE SEQUENCE [LARGE SCALE GENOMIC DNA]</scope>
    <source>
        <strain evidence="8 9">CBS 209.92</strain>
    </source>
</reference>
<dbReference type="Gene3D" id="4.10.240.10">
    <property type="entry name" value="Zn(2)-C6 fungal-type DNA-binding domain"/>
    <property type="match status" value="1"/>
</dbReference>
<keyword evidence="3" id="KW-0805">Transcription regulation</keyword>
<feature type="compositionally biased region" description="Low complexity" evidence="7">
    <location>
        <begin position="82"/>
        <end position="96"/>
    </location>
</feature>
<keyword evidence="6" id="KW-0539">Nucleus</keyword>